<comment type="subcellular location">
    <subcellularLocation>
        <location evidence="1">Membrane</location>
        <topology evidence="1">Multi-pass membrane protein</topology>
    </subcellularLocation>
</comment>
<evidence type="ECO:0000256" key="2">
    <source>
        <dbReference type="ARBA" id="ARBA00022692"/>
    </source>
</evidence>
<feature type="transmembrane region" description="Helical" evidence="7">
    <location>
        <begin position="231"/>
        <end position="255"/>
    </location>
</feature>
<dbReference type="InterPro" id="IPR049326">
    <property type="entry name" value="Rhodopsin_dom_fungi"/>
</dbReference>
<reference evidence="9" key="1">
    <citation type="journal article" date="2020" name="Stud. Mycol.">
        <title>101 Dothideomycetes genomes: a test case for predicting lifestyles and emergence of pathogens.</title>
        <authorList>
            <person name="Haridas S."/>
            <person name="Albert R."/>
            <person name="Binder M."/>
            <person name="Bloem J."/>
            <person name="Labutti K."/>
            <person name="Salamov A."/>
            <person name="Andreopoulos B."/>
            <person name="Baker S."/>
            <person name="Barry K."/>
            <person name="Bills G."/>
            <person name="Bluhm B."/>
            <person name="Cannon C."/>
            <person name="Castanera R."/>
            <person name="Culley D."/>
            <person name="Daum C."/>
            <person name="Ezra D."/>
            <person name="Gonzalez J."/>
            <person name="Henrissat B."/>
            <person name="Kuo A."/>
            <person name="Liang C."/>
            <person name="Lipzen A."/>
            <person name="Lutzoni F."/>
            <person name="Magnuson J."/>
            <person name="Mondo S."/>
            <person name="Nolan M."/>
            <person name="Ohm R."/>
            <person name="Pangilinan J."/>
            <person name="Park H.-J."/>
            <person name="Ramirez L."/>
            <person name="Alfaro M."/>
            <person name="Sun H."/>
            <person name="Tritt A."/>
            <person name="Yoshinaga Y."/>
            <person name="Zwiers L.-H."/>
            <person name="Turgeon B."/>
            <person name="Goodwin S."/>
            <person name="Spatafora J."/>
            <person name="Crous P."/>
            <person name="Grigoriev I."/>
        </authorList>
    </citation>
    <scope>NUCLEOTIDE SEQUENCE</scope>
    <source>
        <strain evidence="9">CBS 690.94</strain>
    </source>
</reference>
<feature type="domain" description="Rhodopsin" evidence="8">
    <location>
        <begin position="56"/>
        <end position="295"/>
    </location>
</feature>
<dbReference type="Proteomes" id="UP000799764">
    <property type="component" value="Unassembled WGS sequence"/>
</dbReference>
<organism evidence="9 10">
    <name type="scientific">Karstenula rhodostoma CBS 690.94</name>
    <dbReference type="NCBI Taxonomy" id="1392251"/>
    <lineage>
        <taxon>Eukaryota</taxon>
        <taxon>Fungi</taxon>
        <taxon>Dikarya</taxon>
        <taxon>Ascomycota</taxon>
        <taxon>Pezizomycotina</taxon>
        <taxon>Dothideomycetes</taxon>
        <taxon>Pleosporomycetidae</taxon>
        <taxon>Pleosporales</taxon>
        <taxon>Massarineae</taxon>
        <taxon>Didymosphaeriaceae</taxon>
        <taxon>Karstenula</taxon>
    </lineage>
</organism>
<accession>A0A9P4PNQ7</accession>
<evidence type="ECO:0000313" key="9">
    <source>
        <dbReference type="EMBL" id="KAF2447377.1"/>
    </source>
</evidence>
<dbReference type="GO" id="GO:0016020">
    <property type="term" value="C:membrane"/>
    <property type="evidence" value="ECO:0007669"/>
    <property type="project" value="UniProtKB-SubCell"/>
</dbReference>
<evidence type="ECO:0000313" key="10">
    <source>
        <dbReference type="Proteomes" id="UP000799764"/>
    </source>
</evidence>
<evidence type="ECO:0000259" key="8">
    <source>
        <dbReference type="Pfam" id="PF20684"/>
    </source>
</evidence>
<feature type="transmembrane region" description="Helical" evidence="7">
    <location>
        <begin position="35"/>
        <end position="56"/>
    </location>
</feature>
<comment type="caution">
    <text evidence="9">The sequence shown here is derived from an EMBL/GenBank/DDBJ whole genome shotgun (WGS) entry which is preliminary data.</text>
</comment>
<evidence type="ECO:0000256" key="4">
    <source>
        <dbReference type="ARBA" id="ARBA00023136"/>
    </source>
</evidence>
<comment type="similarity">
    <text evidence="5">Belongs to the SAT4 family.</text>
</comment>
<dbReference type="OrthoDB" id="5342292at2759"/>
<feature type="transmembrane region" description="Helical" evidence="7">
    <location>
        <begin position="112"/>
        <end position="138"/>
    </location>
</feature>
<gene>
    <name evidence="9" type="ORF">P171DRAFT_429027</name>
</gene>
<sequence>MASVTVPAPLSTSTFTPALKPPHGIVSNPDHPASLAHLATITIAICIPLTTVFFALRSYVRFWVKRTFTFEDVLCIMLWSGTVAYCAIMRNTMSHGGGMHLWDITPARAHEAAYWFNVCAIEYGVMIGLAKIAVLWLYRRVFSPHRWSAFDITIVSLIAIIFFFYAVTSMVKIFECWPRNKIWDKSLPGKCVQIKWILNISGGFNTLTDWIILLLPIHAVSRLQMDPLKKVLVFLAFTFGMCAPIFATVGFAVRIQNSGNKDVSWKQPEILLWGAGELASSNLIICFPELAALFRPATWSRRSTPRKPGASTLRGWSEPRSSRKAVSHPYITKSLMSATSNGNDGQYTELEDVGNNVHIERAHSVRRLAETRD</sequence>
<feature type="transmembrane region" description="Helical" evidence="7">
    <location>
        <begin position="194"/>
        <end position="219"/>
    </location>
</feature>
<keyword evidence="3 7" id="KW-1133">Transmembrane helix</keyword>
<keyword evidence="2 7" id="KW-0812">Transmembrane</keyword>
<dbReference type="InterPro" id="IPR052337">
    <property type="entry name" value="SAT4-like"/>
</dbReference>
<feature type="region of interest" description="Disordered" evidence="6">
    <location>
        <begin position="301"/>
        <end position="325"/>
    </location>
</feature>
<proteinExistence type="inferred from homology"/>
<protein>
    <submittedName>
        <fullName evidence="9">Integral membrane protein</fullName>
    </submittedName>
</protein>
<evidence type="ECO:0000256" key="5">
    <source>
        <dbReference type="ARBA" id="ARBA00038359"/>
    </source>
</evidence>
<dbReference type="Pfam" id="PF20684">
    <property type="entry name" value="Fung_rhodopsin"/>
    <property type="match status" value="1"/>
</dbReference>
<name>A0A9P4PNQ7_9PLEO</name>
<keyword evidence="10" id="KW-1185">Reference proteome</keyword>
<keyword evidence="4 7" id="KW-0472">Membrane</keyword>
<dbReference type="PANTHER" id="PTHR33048:SF47">
    <property type="entry name" value="INTEGRAL MEMBRANE PROTEIN-RELATED"/>
    <property type="match status" value="1"/>
</dbReference>
<dbReference type="PANTHER" id="PTHR33048">
    <property type="entry name" value="PTH11-LIKE INTEGRAL MEMBRANE PROTEIN (AFU_ORTHOLOGUE AFUA_5G11245)"/>
    <property type="match status" value="1"/>
</dbReference>
<dbReference type="EMBL" id="MU001496">
    <property type="protein sequence ID" value="KAF2447377.1"/>
    <property type="molecule type" value="Genomic_DNA"/>
</dbReference>
<feature type="transmembrane region" description="Helical" evidence="7">
    <location>
        <begin position="150"/>
        <end position="174"/>
    </location>
</feature>
<evidence type="ECO:0000256" key="3">
    <source>
        <dbReference type="ARBA" id="ARBA00022989"/>
    </source>
</evidence>
<evidence type="ECO:0000256" key="1">
    <source>
        <dbReference type="ARBA" id="ARBA00004141"/>
    </source>
</evidence>
<dbReference type="AlphaFoldDB" id="A0A9P4PNQ7"/>
<evidence type="ECO:0000256" key="6">
    <source>
        <dbReference type="SAM" id="MobiDB-lite"/>
    </source>
</evidence>
<evidence type="ECO:0000256" key="7">
    <source>
        <dbReference type="SAM" id="Phobius"/>
    </source>
</evidence>